<evidence type="ECO:0000313" key="13">
    <source>
        <dbReference type="Proteomes" id="UP000250275"/>
    </source>
</evidence>
<keyword evidence="9" id="KW-0131">Cell cycle</keyword>
<evidence type="ECO:0000256" key="3">
    <source>
        <dbReference type="ARBA" id="ARBA00022490"/>
    </source>
</evidence>
<evidence type="ECO:0000256" key="9">
    <source>
        <dbReference type="ARBA" id="ARBA00023306"/>
    </source>
</evidence>
<evidence type="ECO:0000256" key="8">
    <source>
        <dbReference type="ARBA" id="ARBA00023212"/>
    </source>
</evidence>
<evidence type="ECO:0000259" key="11">
    <source>
        <dbReference type="Pfam" id="PF14932"/>
    </source>
</evidence>
<evidence type="ECO:0000256" key="1">
    <source>
        <dbReference type="ARBA" id="ARBA00004186"/>
    </source>
</evidence>
<evidence type="ECO:0000256" key="4">
    <source>
        <dbReference type="ARBA" id="ARBA00022618"/>
    </source>
</evidence>
<keyword evidence="7 10" id="KW-0175">Coiled coil</keyword>
<comment type="subcellular location">
    <subcellularLocation>
        <location evidence="1">Cytoplasm</location>
        <location evidence="1">Cytoskeleton</location>
        <location evidence="1">Spindle</location>
    </subcellularLocation>
</comment>
<dbReference type="AlphaFoldDB" id="A0A310SJ73"/>
<dbReference type="EMBL" id="KQ767242">
    <property type="protein sequence ID" value="OAD53482.1"/>
    <property type="molecule type" value="Genomic_DNA"/>
</dbReference>
<protein>
    <recommendedName>
        <fullName evidence="11">HAUS augmin-like complex subunit 3 N-terminal domain-containing protein</fullName>
    </recommendedName>
</protein>
<gene>
    <name evidence="12" type="ORF">WN48_09965</name>
</gene>
<dbReference type="GO" id="GO:0005874">
    <property type="term" value="C:microtubule"/>
    <property type="evidence" value="ECO:0007669"/>
    <property type="project" value="UniProtKB-KW"/>
</dbReference>
<keyword evidence="8" id="KW-0206">Cytoskeleton</keyword>
<keyword evidence="3" id="KW-0963">Cytoplasm</keyword>
<dbReference type="Pfam" id="PF14932">
    <property type="entry name" value="HAUS-augmin3"/>
    <property type="match status" value="1"/>
</dbReference>
<name>A0A310SJ73_9HYME</name>
<evidence type="ECO:0000256" key="6">
    <source>
        <dbReference type="ARBA" id="ARBA00022776"/>
    </source>
</evidence>
<feature type="domain" description="HAUS augmin-like complex subunit 3 N-terminal" evidence="11">
    <location>
        <begin position="35"/>
        <end position="273"/>
    </location>
</feature>
<reference evidence="12 13" key="1">
    <citation type="submission" date="2015-07" db="EMBL/GenBank/DDBJ databases">
        <title>The genome of Eufriesea mexicana.</title>
        <authorList>
            <person name="Pan H."/>
            <person name="Kapheim K."/>
        </authorList>
    </citation>
    <scope>NUCLEOTIDE SEQUENCE [LARGE SCALE GENOMIC DNA]</scope>
    <source>
        <strain evidence="12">0111107269</strain>
        <tissue evidence="12">Whole body</tissue>
    </source>
</reference>
<keyword evidence="13" id="KW-1185">Reference proteome</keyword>
<organism evidence="12 13">
    <name type="scientific">Eufriesea mexicana</name>
    <dbReference type="NCBI Taxonomy" id="516756"/>
    <lineage>
        <taxon>Eukaryota</taxon>
        <taxon>Metazoa</taxon>
        <taxon>Ecdysozoa</taxon>
        <taxon>Arthropoda</taxon>
        <taxon>Hexapoda</taxon>
        <taxon>Insecta</taxon>
        <taxon>Pterygota</taxon>
        <taxon>Neoptera</taxon>
        <taxon>Endopterygota</taxon>
        <taxon>Hymenoptera</taxon>
        <taxon>Apocrita</taxon>
        <taxon>Aculeata</taxon>
        <taxon>Apoidea</taxon>
        <taxon>Anthophila</taxon>
        <taxon>Apidae</taxon>
        <taxon>Eufriesea</taxon>
    </lineage>
</organism>
<dbReference type="Proteomes" id="UP000250275">
    <property type="component" value="Unassembled WGS sequence"/>
</dbReference>
<evidence type="ECO:0000313" key="12">
    <source>
        <dbReference type="EMBL" id="OAD53482.1"/>
    </source>
</evidence>
<evidence type="ECO:0000256" key="7">
    <source>
        <dbReference type="ARBA" id="ARBA00023054"/>
    </source>
</evidence>
<accession>A0A310SJ73</accession>
<dbReference type="GO" id="GO:0051301">
    <property type="term" value="P:cell division"/>
    <property type="evidence" value="ECO:0007669"/>
    <property type="project" value="UniProtKB-KW"/>
</dbReference>
<keyword evidence="4" id="KW-0132">Cell division</keyword>
<dbReference type="InterPro" id="IPR032733">
    <property type="entry name" value="HAUS3_N"/>
</dbReference>
<dbReference type="GO" id="GO:0005819">
    <property type="term" value="C:spindle"/>
    <property type="evidence" value="ECO:0007669"/>
    <property type="project" value="UniProtKB-SubCell"/>
</dbReference>
<proteinExistence type="inferred from homology"/>
<keyword evidence="6" id="KW-0498">Mitosis</keyword>
<evidence type="ECO:0000256" key="5">
    <source>
        <dbReference type="ARBA" id="ARBA00022701"/>
    </source>
</evidence>
<feature type="coiled-coil region" evidence="10">
    <location>
        <begin position="126"/>
        <end position="153"/>
    </location>
</feature>
<keyword evidence="5" id="KW-0493">Microtubule</keyword>
<dbReference type="OrthoDB" id="2159690at2759"/>
<evidence type="ECO:0000256" key="10">
    <source>
        <dbReference type="SAM" id="Coils"/>
    </source>
</evidence>
<comment type="similarity">
    <text evidence="2">Belongs to the HAUS3 family.</text>
</comment>
<evidence type="ECO:0000256" key="2">
    <source>
        <dbReference type="ARBA" id="ARBA00009645"/>
    </source>
</evidence>
<sequence length="511" mass="60118">MSVSGKTLYNKVCGLRPELSNLITPELLDKICDEPVVQPFLKWFCENLNYVNVVSDEDLQIMKKLQDTNMWLEGSELDHALEEATKDAPDLLKIVSFDDTDINDLFAEFEILKESHKEDENYIYTLQNGIQNLKKLEIKLDEDIEKEEECLNRETIEANKAYEDCFEILRQFDIRNHEFFKEVKHLLNIYADAAENVRTPLLWTQMPLELFIKKIELYNQYLHVHIKREFGSVPEKEQSTDSDYIYLISNSGKKNLNNEELQELALCKTNLTNAKMEKILAKIEEKSWSAVFNYIKDIYNLGNLKVPSPLELRRDFLEENVNLLQQNQLTELVQQFSEREITKILRHDMQSRHKEKKNCLEKLKTLLFLVRENGHVSTDLLRILMEIQFSRLRVISEFVADAYHYLATEYSLSTKRCENMKLQQKEYFATILSSPNMHNSFHKLFVSMVCNGDNTQQLNSMLSKYNTLMDENKTTEKLTTLFQTAAMKSTQYQIKENERRYPENPAFIAEK</sequence>